<keyword evidence="2" id="KW-1185">Reference proteome</keyword>
<proteinExistence type="predicted"/>
<organism evidence="1 2">
    <name type="scientific">Brevundimonas naejangsanensis</name>
    <dbReference type="NCBI Taxonomy" id="588932"/>
    <lineage>
        <taxon>Bacteria</taxon>
        <taxon>Pseudomonadati</taxon>
        <taxon>Pseudomonadota</taxon>
        <taxon>Alphaproteobacteria</taxon>
        <taxon>Caulobacterales</taxon>
        <taxon>Caulobacteraceae</taxon>
        <taxon>Brevundimonas</taxon>
    </lineage>
</organism>
<evidence type="ECO:0000313" key="1">
    <source>
        <dbReference type="EMBL" id="AYG94952.1"/>
    </source>
</evidence>
<protein>
    <submittedName>
        <fullName evidence="1">Universal stress protein</fullName>
    </submittedName>
</protein>
<accession>A0A494RLV6</accession>
<dbReference type="AlphaFoldDB" id="A0A494RLV6"/>
<dbReference type="RefSeq" id="WP_121482100.1">
    <property type="nucleotide sequence ID" value="NZ_CP032707.1"/>
</dbReference>
<reference evidence="1 2" key="1">
    <citation type="submission" date="2018-10" db="EMBL/GenBank/DDBJ databases">
        <title>Complete genome sequence of Brevundimonas naejangsanensis BRV3.</title>
        <authorList>
            <person name="Berrios L."/>
            <person name="Ely B."/>
        </authorList>
    </citation>
    <scope>NUCLEOTIDE SEQUENCE [LARGE SCALE GENOMIC DNA]</scope>
    <source>
        <strain evidence="1 2">BRV3</strain>
    </source>
</reference>
<evidence type="ECO:0000313" key="2">
    <source>
        <dbReference type="Proteomes" id="UP000276984"/>
    </source>
</evidence>
<dbReference type="Gene3D" id="3.40.50.12370">
    <property type="match status" value="1"/>
</dbReference>
<gene>
    <name evidence="1" type="ORF">D8I30_06970</name>
</gene>
<sequence>MTIKTMLVSASGDPGRDARLNLACDLAEAFDALLIGAGASLLEPVPDDAFAVGAMTGELMALYRDMAESDVRESRARFDEVAAARGVETRWTGMIGYPAAVVNAAARTADLVIIAARNAGAPLRAPDPVDVIVGAGRAVLLVPSRPTAPPFGRPAVLAWKDSRECRLAAAAALPLLKTAERTHLLTVCRDEDVEAAAASLADVQAWLGRHGVAASSETLARNDTPTGARLLDRAKALGAGLIVSGAYGHLRLTEWVLGGVTRSFLADSPICLLMAR</sequence>
<dbReference type="Proteomes" id="UP000276984">
    <property type="component" value="Chromosome"/>
</dbReference>
<dbReference type="SUPFAM" id="SSF52402">
    <property type="entry name" value="Adenine nucleotide alpha hydrolases-like"/>
    <property type="match status" value="2"/>
</dbReference>
<dbReference type="CDD" id="cd00293">
    <property type="entry name" value="USP-like"/>
    <property type="match status" value="1"/>
</dbReference>
<name>A0A494RLV6_9CAUL</name>
<dbReference type="OrthoDB" id="9804721at2"/>
<dbReference type="EMBL" id="CP032707">
    <property type="protein sequence ID" value="AYG94952.1"/>
    <property type="molecule type" value="Genomic_DNA"/>
</dbReference>